<dbReference type="InterPro" id="IPR001539">
    <property type="entry name" value="Peptidase_U32"/>
</dbReference>
<dbReference type="InterPro" id="IPR032525">
    <property type="entry name" value="Peptidase_U32_C"/>
</dbReference>
<comment type="similarity">
    <text evidence="3">Belongs to the peptidase U32 family.</text>
</comment>
<gene>
    <name evidence="5" type="ORF">WMO23_09290</name>
</gene>
<dbReference type="PANTHER" id="PTHR30217">
    <property type="entry name" value="PEPTIDASE U32 FAMILY"/>
    <property type="match status" value="1"/>
</dbReference>
<reference evidence="5 6" key="1">
    <citation type="submission" date="2024-03" db="EMBL/GenBank/DDBJ databases">
        <title>Human intestinal bacterial collection.</title>
        <authorList>
            <person name="Pauvert C."/>
            <person name="Hitch T.C.A."/>
            <person name="Clavel T."/>
        </authorList>
    </citation>
    <scope>NUCLEOTIDE SEQUENCE [LARGE SCALE GENOMIC DNA]</scope>
    <source>
        <strain evidence="5 6">CLA-AA-H81</strain>
    </source>
</reference>
<comment type="caution">
    <text evidence="5">The sequence shown here is derived from an EMBL/GenBank/DDBJ whole genome shotgun (WGS) entry which is preliminary data.</text>
</comment>
<evidence type="ECO:0000313" key="6">
    <source>
        <dbReference type="Proteomes" id="UP001433088"/>
    </source>
</evidence>
<evidence type="ECO:0000256" key="1">
    <source>
        <dbReference type="ARBA" id="ARBA00022670"/>
    </source>
</evidence>
<keyword evidence="6" id="KW-1185">Reference proteome</keyword>
<evidence type="ECO:0000256" key="3">
    <source>
        <dbReference type="ARBA" id="ARBA00038374"/>
    </source>
</evidence>
<evidence type="ECO:0000313" key="5">
    <source>
        <dbReference type="EMBL" id="MEQ2422917.1"/>
    </source>
</evidence>
<dbReference type="Proteomes" id="UP001433088">
    <property type="component" value="Unassembled WGS sequence"/>
</dbReference>
<evidence type="ECO:0000256" key="2">
    <source>
        <dbReference type="ARBA" id="ARBA00022801"/>
    </source>
</evidence>
<name>A0ABV1CXP6_9FIRM</name>
<dbReference type="Gene3D" id="2.40.30.10">
    <property type="entry name" value="Translation factors"/>
    <property type="match status" value="1"/>
</dbReference>
<dbReference type="PANTHER" id="PTHR30217:SF6">
    <property type="entry name" value="TRNA HYDROXYLATION PROTEIN P"/>
    <property type="match status" value="1"/>
</dbReference>
<dbReference type="Pfam" id="PF01136">
    <property type="entry name" value="Peptidase_U32"/>
    <property type="match status" value="1"/>
</dbReference>
<accession>A0ABV1CXP6</accession>
<organism evidence="5 6">
    <name type="scientific">Megasphaera intestinihominis</name>
    <dbReference type="NCBI Taxonomy" id="3133159"/>
    <lineage>
        <taxon>Bacteria</taxon>
        <taxon>Bacillati</taxon>
        <taxon>Bacillota</taxon>
        <taxon>Negativicutes</taxon>
        <taxon>Veillonellales</taxon>
        <taxon>Veillonellaceae</taxon>
        <taxon>Megasphaera</taxon>
    </lineage>
</organism>
<keyword evidence="2" id="KW-0378">Hydrolase</keyword>
<dbReference type="EMBL" id="JBBMEU010000062">
    <property type="protein sequence ID" value="MEQ2422917.1"/>
    <property type="molecule type" value="Genomic_DNA"/>
</dbReference>
<dbReference type="InterPro" id="IPR051454">
    <property type="entry name" value="RNA/ubiquinone_mod_enzymes"/>
</dbReference>
<feature type="domain" description="Peptidase family U32 C-terminal" evidence="4">
    <location>
        <begin position="323"/>
        <end position="405"/>
    </location>
</feature>
<keyword evidence="1" id="KW-0645">Protease</keyword>
<sequence>MGKMELLAPAGSMDKMKMAFLYGADAVYLGGKSFGLRAFSDNFSNEELKEAVDYAHARGKHVHVTVNIFPHNDDLKGLPEYLVYLRDIGVDAILIADPGIFALARQLVPDLPVHISTQANTTNWASTKFWRDNGASRVVMAREVSLRDVKEIHAKVPDIELEGFIHGAMCISYSGRCLLSNYFTQGDRDSNRGECVQCCRFKYNVVEEKRPGQYFPVVEDERGTYIFNSKDLCLLPYLPDLYDAGFTSLKIEGRMKSIHYVATVTKVYRQAFDAYEADPEHFTVRQEWLDELEKISHRPYTRGFSVSRPTAADQVYSQSSNTQTHDFIGLVKSYDEEKGLAWVEQRNHFKLGQTVEFLQPKGHLVRYTIDRIVDEDGQELDAARHAQQLVGLAVPERLEPYSMMRRQVKSHV</sequence>
<protein>
    <submittedName>
        <fullName evidence="5">U32 family peptidase</fullName>
    </submittedName>
</protein>
<evidence type="ECO:0000259" key="4">
    <source>
        <dbReference type="Pfam" id="PF16325"/>
    </source>
</evidence>
<dbReference type="Pfam" id="PF16325">
    <property type="entry name" value="Peptidase_U32_C"/>
    <property type="match status" value="1"/>
</dbReference>
<dbReference type="PROSITE" id="PS01276">
    <property type="entry name" value="PEPTIDASE_U32"/>
    <property type="match status" value="1"/>
</dbReference>
<proteinExistence type="inferred from homology"/>